<dbReference type="WBParaSite" id="TASK_0000508801-mRNA-1">
    <property type="protein sequence ID" value="TASK_0000508801-mRNA-1"/>
    <property type="gene ID" value="TASK_0000508801"/>
</dbReference>
<protein>
    <submittedName>
        <fullName evidence="2">Essential MCU regulator, mitochondrial</fullName>
    </submittedName>
</protein>
<dbReference type="AlphaFoldDB" id="A0A0R3W4U1"/>
<evidence type="ECO:0000313" key="2">
    <source>
        <dbReference type="WBParaSite" id="TASK_0000508801-mRNA-1"/>
    </source>
</evidence>
<reference evidence="2" key="1">
    <citation type="submission" date="2017-02" db="UniProtKB">
        <authorList>
            <consortium name="WormBaseParasite"/>
        </authorList>
    </citation>
    <scope>IDENTIFICATION</scope>
</reference>
<keyword evidence="1" id="KW-1133">Transmembrane helix</keyword>
<organism evidence="2">
    <name type="scientific">Taenia asiatica</name>
    <name type="common">Asian tapeworm</name>
    <dbReference type="NCBI Taxonomy" id="60517"/>
    <lineage>
        <taxon>Eukaryota</taxon>
        <taxon>Metazoa</taxon>
        <taxon>Spiralia</taxon>
        <taxon>Lophotrochozoa</taxon>
        <taxon>Platyhelminthes</taxon>
        <taxon>Cestoda</taxon>
        <taxon>Eucestoda</taxon>
        <taxon>Cyclophyllidea</taxon>
        <taxon>Taeniidae</taxon>
        <taxon>Taenia</taxon>
    </lineage>
</organism>
<sequence>LKHLASTFLLLSSSIYCRFLLPPNGATSAFVPTRMCGSLFRGLHLAVAVVVFVVVVSVIYVVEEEAQEGVSTQDMSHHLLSL</sequence>
<evidence type="ECO:0000256" key="1">
    <source>
        <dbReference type="SAM" id="Phobius"/>
    </source>
</evidence>
<proteinExistence type="predicted"/>
<accession>A0A0R3W4U1</accession>
<keyword evidence="1" id="KW-0472">Membrane</keyword>
<name>A0A0R3W4U1_TAEAS</name>
<keyword evidence="1" id="KW-0812">Transmembrane</keyword>
<feature type="transmembrane region" description="Helical" evidence="1">
    <location>
        <begin position="41"/>
        <end position="62"/>
    </location>
</feature>